<dbReference type="Gene3D" id="3.40.50.920">
    <property type="match status" value="1"/>
</dbReference>
<proteinExistence type="inferred from homology"/>
<comment type="caution">
    <text evidence="4">The sequence shown here is derived from an EMBL/GenBank/DDBJ whole genome shotgun (WGS) entry which is preliminary data.</text>
</comment>
<evidence type="ECO:0000313" key="4">
    <source>
        <dbReference type="EMBL" id="KRM09562.1"/>
    </source>
</evidence>
<dbReference type="GO" id="GO:0005975">
    <property type="term" value="P:carbohydrate metabolic process"/>
    <property type="evidence" value="ECO:0007669"/>
    <property type="project" value="InterPro"/>
</dbReference>
<dbReference type="STRING" id="1423735.FC15_GL001655"/>
<dbReference type="PANTHER" id="PTHR31273">
    <property type="entry name" value="PHOSPHOKETOLASE-RELATED"/>
    <property type="match status" value="1"/>
</dbReference>
<keyword evidence="5" id="KW-1185">Reference proteome</keyword>
<accession>A0A0R1VV97</accession>
<evidence type="ECO:0000313" key="5">
    <source>
        <dbReference type="Proteomes" id="UP000051315"/>
    </source>
</evidence>
<dbReference type="Pfam" id="PF09363">
    <property type="entry name" value="XFP_C"/>
    <property type="match status" value="1"/>
</dbReference>
<dbReference type="PATRIC" id="fig|1423735.3.peg.1717"/>
<gene>
    <name evidence="4" type="ORF">FC15_GL001655</name>
</gene>
<sequence length="117" mass="13544">MSDEEFDTYFTTDKPILFAFHGYEGLIRDIFFGRHNRNVMIHGYREDGDITTPFDMRVLNGLDRFNLSKDVAVAVYGAKAGEFAQKMDDKVAEHTAYIRSEGTDLPEVENWKWEALK</sequence>
<evidence type="ECO:0000256" key="1">
    <source>
        <dbReference type="ARBA" id="ARBA00005623"/>
    </source>
</evidence>
<comment type="similarity">
    <text evidence="1">Belongs to the XFP family.</text>
</comment>
<organism evidence="4 5">
    <name type="scientific">Lapidilactobacillus concavus DSM 17758</name>
    <dbReference type="NCBI Taxonomy" id="1423735"/>
    <lineage>
        <taxon>Bacteria</taxon>
        <taxon>Bacillati</taxon>
        <taxon>Bacillota</taxon>
        <taxon>Bacilli</taxon>
        <taxon>Lactobacillales</taxon>
        <taxon>Lactobacillaceae</taxon>
        <taxon>Lapidilactobacillus</taxon>
    </lineage>
</organism>
<dbReference type="GO" id="GO:0016832">
    <property type="term" value="F:aldehyde-lyase activity"/>
    <property type="evidence" value="ECO:0007669"/>
    <property type="project" value="InterPro"/>
</dbReference>
<dbReference type="InterPro" id="IPR009014">
    <property type="entry name" value="Transketo_C/PFOR_II"/>
</dbReference>
<dbReference type="AlphaFoldDB" id="A0A0R1VV97"/>
<feature type="domain" description="Xylulose 5-phosphate/Fructose 6-phosphate phosphoketolase C-terminal" evidence="3">
    <location>
        <begin position="1"/>
        <end position="113"/>
    </location>
</feature>
<keyword evidence="2" id="KW-0456">Lyase</keyword>
<name>A0A0R1VV97_9LACO</name>
<dbReference type="InterPro" id="IPR005593">
    <property type="entry name" value="Xul5P/Fru6P_PKetolase"/>
</dbReference>
<dbReference type="Proteomes" id="UP000051315">
    <property type="component" value="Unassembled WGS sequence"/>
</dbReference>
<reference evidence="4 5" key="1">
    <citation type="journal article" date="2015" name="Genome Announc.">
        <title>Expanding the biotechnology potential of lactobacilli through comparative genomics of 213 strains and associated genera.</title>
        <authorList>
            <person name="Sun Z."/>
            <person name="Harris H.M."/>
            <person name="McCann A."/>
            <person name="Guo C."/>
            <person name="Argimon S."/>
            <person name="Zhang W."/>
            <person name="Yang X."/>
            <person name="Jeffery I.B."/>
            <person name="Cooney J.C."/>
            <person name="Kagawa T.F."/>
            <person name="Liu W."/>
            <person name="Song Y."/>
            <person name="Salvetti E."/>
            <person name="Wrobel A."/>
            <person name="Rasinkangas P."/>
            <person name="Parkhill J."/>
            <person name="Rea M.C."/>
            <person name="O'Sullivan O."/>
            <person name="Ritari J."/>
            <person name="Douillard F.P."/>
            <person name="Paul Ross R."/>
            <person name="Yang R."/>
            <person name="Briner A.E."/>
            <person name="Felis G.E."/>
            <person name="de Vos W.M."/>
            <person name="Barrangou R."/>
            <person name="Klaenhammer T.R."/>
            <person name="Caufield P.W."/>
            <person name="Cui Y."/>
            <person name="Zhang H."/>
            <person name="O'Toole P.W."/>
        </authorList>
    </citation>
    <scope>NUCLEOTIDE SEQUENCE [LARGE SCALE GENOMIC DNA]</scope>
    <source>
        <strain evidence="4 5">DSM 17758</strain>
    </source>
</reference>
<evidence type="ECO:0000259" key="3">
    <source>
        <dbReference type="Pfam" id="PF09363"/>
    </source>
</evidence>
<dbReference type="PANTHER" id="PTHR31273:SF0">
    <property type="entry name" value="PHOSPHOKETOLASE-RELATED"/>
    <property type="match status" value="1"/>
</dbReference>
<evidence type="ECO:0000256" key="2">
    <source>
        <dbReference type="ARBA" id="ARBA00023239"/>
    </source>
</evidence>
<protein>
    <submittedName>
        <fullName evidence="4">Xylulose-5-phosphate phosphoketolase</fullName>
    </submittedName>
</protein>
<dbReference type="InterPro" id="IPR018969">
    <property type="entry name" value="Xul5P/Fru6P_PKetolase_C"/>
</dbReference>
<dbReference type="EMBL" id="AZFX01000048">
    <property type="protein sequence ID" value="KRM09562.1"/>
    <property type="molecule type" value="Genomic_DNA"/>
</dbReference>